<evidence type="ECO:0000313" key="11">
    <source>
        <dbReference type="Proteomes" id="UP000694846"/>
    </source>
</evidence>
<protein>
    <submittedName>
        <fullName evidence="12">Proclotting enzyme-like isoform X1</fullName>
    </submittedName>
</protein>
<keyword evidence="2 8" id="KW-0732">Signal</keyword>
<keyword evidence="1 7" id="KW-0645">Protease</keyword>
<feature type="chain" id="PRO_5034244166" evidence="8">
    <location>
        <begin position="19"/>
        <end position="584"/>
    </location>
</feature>
<dbReference type="InterPro" id="IPR001254">
    <property type="entry name" value="Trypsin_dom"/>
</dbReference>
<dbReference type="PANTHER" id="PTHR24258">
    <property type="entry name" value="SERINE PROTEASE-RELATED"/>
    <property type="match status" value="1"/>
</dbReference>
<gene>
    <name evidence="12" type="primary">LOC112692328</name>
</gene>
<comment type="similarity">
    <text evidence="6">Belongs to the peptidase S1 family. CLIP subfamily.</text>
</comment>
<organism evidence="11 12">
    <name type="scientific">Sipha flava</name>
    <name type="common">yellow sugarcane aphid</name>
    <dbReference type="NCBI Taxonomy" id="143950"/>
    <lineage>
        <taxon>Eukaryota</taxon>
        <taxon>Metazoa</taxon>
        <taxon>Ecdysozoa</taxon>
        <taxon>Arthropoda</taxon>
        <taxon>Hexapoda</taxon>
        <taxon>Insecta</taxon>
        <taxon>Pterygota</taxon>
        <taxon>Neoptera</taxon>
        <taxon>Paraneoptera</taxon>
        <taxon>Hemiptera</taxon>
        <taxon>Sternorrhyncha</taxon>
        <taxon>Aphidomorpha</taxon>
        <taxon>Aphidoidea</taxon>
        <taxon>Aphididae</taxon>
        <taxon>Sipha</taxon>
    </lineage>
</organism>
<keyword evidence="5" id="KW-1015">Disulfide bond</keyword>
<evidence type="ECO:0000256" key="7">
    <source>
        <dbReference type="RuleBase" id="RU363034"/>
    </source>
</evidence>
<dbReference type="Pfam" id="PF00089">
    <property type="entry name" value="Trypsin"/>
    <property type="match status" value="1"/>
</dbReference>
<accession>A0A8B8GHP2</accession>
<feature type="domain" description="Clip" evidence="10">
    <location>
        <begin position="210"/>
        <end position="253"/>
    </location>
</feature>
<evidence type="ECO:0000256" key="3">
    <source>
        <dbReference type="ARBA" id="ARBA00022801"/>
    </source>
</evidence>
<dbReference type="PRINTS" id="PR00722">
    <property type="entry name" value="CHYMOTRYPSIN"/>
</dbReference>
<dbReference type="CDD" id="cd00190">
    <property type="entry name" value="Tryp_SPc"/>
    <property type="match status" value="1"/>
</dbReference>
<dbReference type="Proteomes" id="UP000694846">
    <property type="component" value="Unplaced"/>
</dbReference>
<evidence type="ECO:0000259" key="9">
    <source>
        <dbReference type="PROSITE" id="PS50240"/>
    </source>
</evidence>
<dbReference type="SMART" id="SM00020">
    <property type="entry name" value="Tryp_SPc"/>
    <property type="match status" value="1"/>
</dbReference>
<dbReference type="GO" id="GO:0004252">
    <property type="term" value="F:serine-type endopeptidase activity"/>
    <property type="evidence" value="ECO:0007669"/>
    <property type="project" value="InterPro"/>
</dbReference>
<dbReference type="RefSeq" id="XP_025422744.1">
    <property type="nucleotide sequence ID" value="XM_025566959.1"/>
</dbReference>
<proteinExistence type="inferred from homology"/>
<dbReference type="GeneID" id="112692328"/>
<keyword evidence="11" id="KW-1185">Reference proteome</keyword>
<evidence type="ECO:0000256" key="2">
    <source>
        <dbReference type="ARBA" id="ARBA00022729"/>
    </source>
</evidence>
<dbReference type="PROSITE" id="PS51888">
    <property type="entry name" value="CLIP"/>
    <property type="match status" value="1"/>
</dbReference>
<dbReference type="PANTHER" id="PTHR24258:SF116">
    <property type="entry name" value="FI16631P1-RELATED"/>
    <property type="match status" value="1"/>
</dbReference>
<evidence type="ECO:0000256" key="8">
    <source>
        <dbReference type="SAM" id="SignalP"/>
    </source>
</evidence>
<feature type="signal peptide" evidence="8">
    <location>
        <begin position="1"/>
        <end position="18"/>
    </location>
</feature>
<evidence type="ECO:0000256" key="5">
    <source>
        <dbReference type="ARBA" id="ARBA00023157"/>
    </source>
</evidence>
<keyword evidence="4 7" id="KW-0720">Serine protease</keyword>
<dbReference type="InterPro" id="IPR001314">
    <property type="entry name" value="Peptidase_S1A"/>
</dbReference>
<dbReference type="InterPro" id="IPR009003">
    <property type="entry name" value="Peptidase_S1_PA"/>
</dbReference>
<dbReference type="Gene3D" id="2.40.10.10">
    <property type="entry name" value="Trypsin-like serine proteases"/>
    <property type="match status" value="1"/>
</dbReference>
<dbReference type="InterPro" id="IPR018114">
    <property type="entry name" value="TRYPSIN_HIS"/>
</dbReference>
<dbReference type="InterPro" id="IPR033116">
    <property type="entry name" value="TRYPSIN_SER"/>
</dbReference>
<dbReference type="PROSITE" id="PS00135">
    <property type="entry name" value="TRYPSIN_SER"/>
    <property type="match status" value="1"/>
</dbReference>
<dbReference type="InterPro" id="IPR022700">
    <property type="entry name" value="CLIP"/>
</dbReference>
<evidence type="ECO:0000256" key="6">
    <source>
        <dbReference type="ARBA" id="ARBA00024195"/>
    </source>
</evidence>
<sequence length="584" mass="64866">MWSRCVLILGICYLTVKAGVAVRQTENGYSQAYDFTGRQQYYINRPPRQTTRDSFHFPTSDNHNDGQAEYSDITYPEGRHVKSGRRAKLPSEFQETVPGEQTEYPPVPVGSEEARYLSPQAIAKISETLGAINTVGRYLVNYTRGTTDDRLDSPQNNPVNVGEGLQKQGDLPSAIFTISKNVLGRNVTDMVVKPLVSLGSGKVVSQDNRPCSTPDGAQGNCEDLSNCPQLLLNLGHLRQSICFKNLFVPGVCCPKKTSEQQLAPEKPSKPDHYIVTQSTVTRPLAINTRPPSATRPPPANIITMSTKAPLQLATKPTISSLVTSNSIEEDCGRPEVPKFRVVGGDEALPGRWPWMAAIFLHGPRRTEFWCGGSLIGPRHILTAAHCTRDNRQMPFNARQFTVRLGDVDLRRDDEPSSPETYYVTEVRGHHKFSRVGFYNDIAILVLDRPVKRSKYVIPLCLPPKTSKSDTFVGQSPTVVGWGTTYYGGKESTVQRQVDLPVWNNNDCDRTYFQPINEDFICAGLKEGGKDACQGDSGGPLMLRKDGRWMQIGIVSFGNKCGEPGYPGVYTRVTRYLDWINDNMN</sequence>
<dbReference type="OrthoDB" id="6348928at2759"/>
<evidence type="ECO:0000313" key="12">
    <source>
        <dbReference type="RefSeq" id="XP_025422744.1"/>
    </source>
</evidence>
<dbReference type="SUPFAM" id="SSF50494">
    <property type="entry name" value="Trypsin-like serine proteases"/>
    <property type="match status" value="1"/>
</dbReference>
<evidence type="ECO:0000256" key="4">
    <source>
        <dbReference type="ARBA" id="ARBA00022825"/>
    </source>
</evidence>
<dbReference type="PROSITE" id="PS50240">
    <property type="entry name" value="TRYPSIN_DOM"/>
    <property type="match status" value="1"/>
</dbReference>
<keyword evidence="3 7" id="KW-0378">Hydrolase</keyword>
<dbReference type="PROSITE" id="PS00134">
    <property type="entry name" value="TRYPSIN_HIS"/>
    <property type="match status" value="1"/>
</dbReference>
<evidence type="ECO:0000256" key="1">
    <source>
        <dbReference type="ARBA" id="ARBA00022670"/>
    </source>
</evidence>
<feature type="domain" description="Peptidase S1" evidence="9">
    <location>
        <begin position="341"/>
        <end position="584"/>
    </location>
</feature>
<dbReference type="GO" id="GO:0006508">
    <property type="term" value="P:proteolysis"/>
    <property type="evidence" value="ECO:0007669"/>
    <property type="project" value="UniProtKB-KW"/>
</dbReference>
<reference evidence="12" key="1">
    <citation type="submission" date="2025-08" db="UniProtKB">
        <authorList>
            <consortium name="RefSeq"/>
        </authorList>
    </citation>
    <scope>IDENTIFICATION</scope>
    <source>
        <tissue evidence="12">Whole body</tissue>
    </source>
</reference>
<evidence type="ECO:0000259" key="10">
    <source>
        <dbReference type="PROSITE" id="PS51888"/>
    </source>
</evidence>
<name>A0A8B8GHP2_9HEMI</name>
<dbReference type="AlphaFoldDB" id="A0A8B8GHP2"/>
<dbReference type="SMART" id="SM00680">
    <property type="entry name" value="CLIP"/>
    <property type="match status" value="1"/>
</dbReference>
<dbReference type="FunFam" id="2.40.10.10:FF:000006">
    <property type="entry name" value="Serine proteinase stubble"/>
    <property type="match status" value="1"/>
</dbReference>
<dbReference type="InterPro" id="IPR043504">
    <property type="entry name" value="Peptidase_S1_PA_chymotrypsin"/>
</dbReference>